<dbReference type="STRING" id="334413.FMG_1590"/>
<sequence>MSLKKRSCMIRDNIKLGLMDVFRNKVVSCLMILLIFSLGTIVESATDAYLRNTFVKFQLSEQPSYSTVVLQTTDDKGYDYSNTYGKKLDNIFSKNGHTYTTNSSLCRNCDTDIIVLYGKFNKNTNSRVFWLVDSKNVTDLKNEAEFEVVTHDAMDYDMMNQEIKSYIDYDKRVLLEIKSDKYKNVSGYKFGDSDILDLIENAKFSEDEINKGVDREFEKIFDGNKLMVINNTNKKYDDDENTYILKYIVPYCLIMTVITILGFVIFFKYMLKSLQKEYKIHILSGARTKDIMARNSVFVVLVNVAAFCLLFVLNGFAINTFSVVAFIYMILCILILEIVMYLILKKSDLIDLIGD</sequence>
<dbReference type="KEGG" id="fma:FMG_1590"/>
<feature type="transmembrane region" description="Helical" evidence="1">
    <location>
        <begin position="292"/>
        <end position="313"/>
    </location>
</feature>
<proteinExistence type="predicted"/>
<evidence type="ECO:0000256" key="1">
    <source>
        <dbReference type="SAM" id="Phobius"/>
    </source>
</evidence>
<feature type="transmembrane region" description="Helical" evidence="1">
    <location>
        <begin position="248"/>
        <end position="271"/>
    </location>
</feature>
<evidence type="ECO:0000313" key="3">
    <source>
        <dbReference type="Proteomes" id="UP000001319"/>
    </source>
</evidence>
<evidence type="ECO:0000313" key="2">
    <source>
        <dbReference type="EMBL" id="BAG09008.1"/>
    </source>
</evidence>
<organism evidence="2 3">
    <name type="scientific">Finegoldia magna (strain ATCC 29328 / DSM 20472 / WAL 2508)</name>
    <name type="common">Peptostreptococcus magnus</name>
    <dbReference type="NCBI Taxonomy" id="334413"/>
    <lineage>
        <taxon>Bacteria</taxon>
        <taxon>Bacillati</taxon>
        <taxon>Bacillota</taxon>
        <taxon>Tissierellia</taxon>
        <taxon>Tissierellales</taxon>
        <taxon>Peptoniphilaceae</taxon>
        <taxon>Finegoldia</taxon>
    </lineage>
</organism>
<dbReference type="AlphaFoldDB" id="B0S3R8"/>
<gene>
    <name evidence="2" type="ordered locus">FMG_1590</name>
</gene>
<evidence type="ECO:0008006" key="4">
    <source>
        <dbReference type="Google" id="ProtNLM"/>
    </source>
</evidence>
<dbReference type="Proteomes" id="UP000001319">
    <property type="component" value="Chromosome"/>
</dbReference>
<reference evidence="2 3" key="1">
    <citation type="journal article" date="2008" name="DNA Res.">
        <title>Complete genome sequence of Finegoldia magna, an anaerobic opportunistic pathogen.</title>
        <authorList>
            <person name="Goto T."/>
            <person name="Yamashita A."/>
            <person name="Hirakawa H."/>
            <person name="Matsutani M."/>
            <person name="Todo K."/>
            <person name="Ohshima K."/>
            <person name="Toh H."/>
            <person name="Miyamoto K."/>
            <person name="Kuhara S."/>
            <person name="Hattori M."/>
            <person name="Shimizu T."/>
            <person name="Akimoto S."/>
        </authorList>
    </citation>
    <scope>NUCLEOTIDE SEQUENCE [LARGE SCALE GENOMIC DNA]</scope>
    <source>
        <strain evidence="3">ATCC 29328 / DSM 20472 / WAL 2508</strain>
    </source>
</reference>
<accession>B0S3R8</accession>
<keyword evidence="1" id="KW-0812">Transmembrane</keyword>
<protein>
    <recommendedName>
        <fullName evidence="4">DUF1430 domain-containing protein</fullName>
    </recommendedName>
</protein>
<dbReference type="eggNOG" id="ENOG5032X7S">
    <property type="taxonomic scope" value="Bacteria"/>
</dbReference>
<keyword evidence="1" id="KW-1133">Transmembrane helix</keyword>
<dbReference type="EMBL" id="AP008971">
    <property type="protein sequence ID" value="BAG09008.1"/>
    <property type="molecule type" value="Genomic_DNA"/>
</dbReference>
<keyword evidence="1" id="KW-0472">Membrane</keyword>
<name>B0S3R8_FINM2</name>
<keyword evidence="3" id="KW-1185">Reference proteome</keyword>
<feature type="transmembrane region" description="Helical" evidence="1">
    <location>
        <begin position="325"/>
        <end position="344"/>
    </location>
</feature>
<dbReference type="HOGENOM" id="CLU_806073_0_0_9"/>